<dbReference type="EMBL" id="JAPMOU010000005">
    <property type="protein sequence ID" value="MDE1461605.1"/>
    <property type="molecule type" value="Genomic_DNA"/>
</dbReference>
<dbReference type="Pfam" id="PF05116">
    <property type="entry name" value="S6PP"/>
    <property type="match status" value="1"/>
</dbReference>
<dbReference type="RefSeq" id="WP_274687964.1">
    <property type="nucleotide sequence ID" value="NZ_JAPMOU010000005.1"/>
</dbReference>
<dbReference type="InterPro" id="IPR023214">
    <property type="entry name" value="HAD_sf"/>
</dbReference>
<dbReference type="InterPro" id="IPR024197">
    <property type="entry name" value="TPP-like"/>
</dbReference>
<gene>
    <name evidence="2" type="ORF">ORQ98_06455</name>
</gene>
<evidence type="ECO:0000259" key="1">
    <source>
        <dbReference type="Pfam" id="PF05116"/>
    </source>
</evidence>
<dbReference type="Proteomes" id="UP001528823">
    <property type="component" value="Unassembled WGS sequence"/>
</dbReference>
<protein>
    <submittedName>
        <fullName evidence="2">HAD hydrolase family protein</fullName>
    </submittedName>
</protein>
<evidence type="ECO:0000313" key="3">
    <source>
        <dbReference type="Proteomes" id="UP001528823"/>
    </source>
</evidence>
<name>A0ABT5U5G7_9GAMM</name>
<sequence>MSLVVFTDIDDTLIQTERKCSVSDKLHPGAVDRDGQVISFYTEKQHRLINLLGDGKLIPVTGRNYAALCRTRFSFNHEIVINHGALVLNQDRTIDNGWLQVIELTLAPWQELLAEWTRQVQVIIDQQQLPLRTKVITDFDINCYVSIKVDNHVNKIEDFYSLLEPMINEVNGLEGARVHINGRNMALLPPYASKAKAVNYLKQKYQMLDEHTLFVGAGDSLSDIEFMKACDYLVVPQNSQITEQAFNK</sequence>
<dbReference type="PIRSF" id="PIRSF030802">
    <property type="entry name" value="UCP030802"/>
    <property type="match status" value="1"/>
</dbReference>
<dbReference type="Gene3D" id="3.40.50.1000">
    <property type="entry name" value="HAD superfamily/HAD-like"/>
    <property type="match status" value="2"/>
</dbReference>
<dbReference type="InterPro" id="IPR006380">
    <property type="entry name" value="SPP-like_dom"/>
</dbReference>
<evidence type="ECO:0000313" key="2">
    <source>
        <dbReference type="EMBL" id="MDE1461605.1"/>
    </source>
</evidence>
<accession>A0ABT5U5G7</accession>
<feature type="domain" description="Sucrose phosphatase-like" evidence="1">
    <location>
        <begin position="171"/>
        <end position="240"/>
    </location>
</feature>
<keyword evidence="2" id="KW-0378">Hydrolase</keyword>
<dbReference type="SUPFAM" id="SSF56784">
    <property type="entry name" value="HAD-like"/>
    <property type="match status" value="1"/>
</dbReference>
<dbReference type="GO" id="GO:0016787">
    <property type="term" value="F:hydrolase activity"/>
    <property type="evidence" value="ECO:0007669"/>
    <property type="project" value="UniProtKB-KW"/>
</dbReference>
<reference evidence="2 3" key="1">
    <citation type="submission" date="2022-11" db="EMBL/GenBank/DDBJ databases">
        <title>Spartinivicinus poritis sp. nov., isolated from scleractinian coral Porites lutea.</title>
        <authorList>
            <person name="Zhang G."/>
            <person name="Cai L."/>
            <person name="Wei Q."/>
        </authorList>
    </citation>
    <scope>NUCLEOTIDE SEQUENCE [LARGE SCALE GENOMIC DNA]</scope>
    <source>
        <strain evidence="2 3">A2-2</strain>
    </source>
</reference>
<keyword evidence="3" id="KW-1185">Reference proteome</keyword>
<dbReference type="InterPro" id="IPR036412">
    <property type="entry name" value="HAD-like_sf"/>
</dbReference>
<proteinExistence type="predicted"/>
<comment type="caution">
    <text evidence="2">The sequence shown here is derived from an EMBL/GenBank/DDBJ whole genome shotgun (WGS) entry which is preliminary data.</text>
</comment>
<organism evidence="2 3">
    <name type="scientific">Spartinivicinus poritis</name>
    <dbReference type="NCBI Taxonomy" id="2994640"/>
    <lineage>
        <taxon>Bacteria</taxon>
        <taxon>Pseudomonadati</taxon>
        <taxon>Pseudomonadota</taxon>
        <taxon>Gammaproteobacteria</taxon>
        <taxon>Oceanospirillales</taxon>
        <taxon>Zooshikellaceae</taxon>
        <taxon>Spartinivicinus</taxon>
    </lineage>
</organism>